<comment type="caution">
    <text evidence="2">The sequence shown here is derived from an EMBL/GenBank/DDBJ whole genome shotgun (WGS) entry which is preliminary data.</text>
</comment>
<dbReference type="OrthoDB" id="408152at2759"/>
<name>A0A179FIW0_METCM</name>
<reference evidence="2 3" key="1">
    <citation type="journal article" date="2016" name="PLoS Pathog.">
        <title>Biosynthesis of antibiotic leucinostatins in bio-control fungus Purpureocillium lilacinum and their inhibition on phytophthora revealed by genome mining.</title>
        <authorList>
            <person name="Wang G."/>
            <person name="Liu Z."/>
            <person name="Lin R."/>
            <person name="Li E."/>
            <person name="Mao Z."/>
            <person name="Ling J."/>
            <person name="Yang Y."/>
            <person name="Yin W.B."/>
            <person name="Xie B."/>
        </authorList>
    </citation>
    <scope>NUCLEOTIDE SEQUENCE [LARGE SCALE GENOMIC DNA]</scope>
    <source>
        <strain evidence="2">170</strain>
    </source>
</reference>
<dbReference type="Pfam" id="PF17784">
    <property type="entry name" value="Sulfotransfer_4"/>
    <property type="match status" value="1"/>
</dbReference>
<evidence type="ECO:0000256" key="1">
    <source>
        <dbReference type="SAM" id="Phobius"/>
    </source>
</evidence>
<accession>A0A179FIW0</accession>
<keyword evidence="1" id="KW-0812">Transmembrane</keyword>
<organism evidence="2 3">
    <name type="scientific">Pochonia chlamydosporia 170</name>
    <dbReference type="NCBI Taxonomy" id="1380566"/>
    <lineage>
        <taxon>Eukaryota</taxon>
        <taxon>Fungi</taxon>
        <taxon>Dikarya</taxon>
        <taxon>Ascomycota</taxon>
        <taxon>Pezizomycotina</taxon>
        <taxon>Sordariomycetes</taxon>
        <taxon>Hypocreomycetidae</taxon>
        <taxon>Hypocreales</taxon>
        <taxon>Clavicipitaceae</taxon>
        <taxon>Pochonia</taxon>
    </lineage>
</organism>
<evidence type="ECO:0000313" key="3">
    <source>
        <dbReference type="Proteomes" id="UP000078397"/>
    </source>
</evidence>
<dbReference type="PANTHER" id="PTHR36978:SF3">
    <property type="entry name" value="P-LOOP CONTAINING NUCLEOSIDE TRIPHOSPHATE HYDROLASE PROTEIN"/>
    <property type="match status" value="1"/>
</dbReference>
<dbReference type="AlphaFoldDB" id="A0A179FIW0"/>
<dbReference type="EMBL" id="LSBJ02000005">
    <property type="protein sequence ID" value="OAQ65191.1"/>
    <property type="molecule type" value="Genomic_DNA"/>
</dbReference>
<dbReference type="STRING" id="1380566.A0A179FIW0"/>
<dbReference type="Proteomes" id="UP000078397">
    <property type="component" value="Unassembled WGS sequence"/>
</dbReference>
<keyword evidence="1" id="KW-1133">Transmembrane helix</keyword>
<dbReference type="GeneID" id="28849383"/>
<dbReference type="RefSeq" id="XP_018142505.1">
    <property type="nucleotide sequence ID" value="XM_018285389.1"/>
</dbReference>
<evidence type="ECO:0000313" key="2">
    <source>
        <dbReference type="EMBL" id="OAQ65191.1"/>
    </source>
</evidence>
<protein>
    <submittedName>
        <fullName evidence="2">NAD dependent epimerase/dehydratase</fullName>
    </submittedName>
</protein>
<keyword evidence="1" id="KW-0472">Membrane</keyword>
<feature type="transmembrane region" description="Helical" evidence="1">
    <location>
        <begin position="242"/>
        <end position="260"/>
    </location>
</feature>
<proteinExistence type="predicted"/>
<dbReference type="PANTHER" id="PTHR36978">
    <property type="entry name" value="P-LOOP CONTAINING NUCLEOTIDE TRIPHOSPHATE HYDROLASE"/>
    <property type="match status" value="1"/>
</dbReference>
<sequence length="261" mass="29137">MGQEYSVPKPNTKFQVIGAGLPRTGTASFSAALEILLAGPVYHGGTQLTLGPEYEVKTWLRAASLWPPSNDSARDEIKALIASRLDGFVATTDCPGTMYIPELVDLYPDAKVICTVRDEESWEKSMAVVSTAATKWFMRALFLPMPSLRYFPAYIDTLRDIWVALYGETEPVSKLTYQRHMRWLKEVVPKDRLVFFDVRDGWGPLCEALGVDVPDVPFPRVNDGEAIEKFAGKQFGRALKRWLLLLGGAGLLAYGVSWVMR</sequence>
<dbReference type="Gene3D" id="3.40.50.300">
    <property type="entry name" value="P-loop containing nucleotide triphosphate hydrolases"/>
    <property type="match status" value="1"/>
</dbReference>
<keyword evidence="3" id="KW-1185">Reference proteome</keyword>
<dbReference type="KEGG" id="pchm:VFPPC_06342"/>
<dbReference type="InterPro" id="IPR040632">
    <property type="entry name" value="Sulfotransfer_4"/>
</dbReference>
<gene>
    <name evidence="2" type="ORF">VFPPC_06342</name>
</gene>
<dbReference type="SUPFAM" id="SSF52540">
    <property type="entry name" value="P-loop containing nucleoside triphosphate hydrolases"/>
    <property type="match status" value="1"/>
</dbReference>
<dbReference type="InterPro" id="IPR027417">
    <property type="entry name" value="P-loop_NTPase"/>
</dbReference>